<dbReference type="VEuPathDB" id="FungiDB:AB675_2231"/>
<proteinExistence type="predicted"/>
<keyword evidence="2" id="KW-1185">Reference proteome</keyword>
<dbReference type="AlphaFoldDB" id="A0A0N1GXF1"/>
<reference evidence="1 2" key="1">
    <citation type="submission" date="2015-06" db="EMBL/GenBank/DDBJ databases">
        <title>Draft genome of the ant-associated black yeast Phialophora attae CBS 131958.</title>
        <authorList>
            <person name="Moreno L.F."/>
            <person name="Stielow B.J."/>
            <person name="de Hoog S."/>
            <person name="Vicente V.A."/>
            <person name="Weiss V.A."/>
            <person name="de Vries M."/>
            <person name="Cruz L.M."/>
            <person name="Souza E.M."/>
        </authorList>
    </citation>
    <scope>NUCLEOTIDE SEQUENCE [LARGE SCALE GENOMIC DNA]</scope>
    <source>
        <strain evidence="1 2">CBS 131958</strain>
    </source>
</reference>
<dbReference type="GO" id="GO:0003690">
    <property type="term" value="F:double-stranded DNA binding"/>
    <property type="evidence" value="ECO:0007669"/>
    <property type="project" value="InterPro"/>
</dbReference>
<evidence type="ECO:0000313" key="2">
    <source>
        <dbReference type="Proteomes" id="UP000038010"/>
    </source>
</evidence>
<name>A0A0N1GXF1_9EURO</name>
<dbReference type="STRING" id="1664694.A0A0N1GXF1"/>
<evidence type="ECO:0008006" key="3">
    <source>
        <dbReference type="Google" id="ProtNLM"/>
    </source>
</evidence>
<dbReference type="GeneID" id="28734066"/>
<dbReference type="GO" id="GO:0003723">
    <property type="term" value="F:RNA binding"/>
    <property type="evidence" value="ECO:0007669"/>
    <property type="project" value="InterPro"/>
</dbReference>
<dbReference type="PANTHER" id="PTHR12732:SF8">
    <property type="entry name" value="NUCLEAR MRNA EXPORT PROTEIN THP1"/>
    <property type="match status" value="1"/>
</dbReference>
<gene>
    <name evidence="1" type="ORF">AB675_2231</name>
</gene>
<dbReference type="SMART" id="SM00753">
    <property type="entry name" value="PAM"/>
    <property type="match status" value="1"/>
</dbReference>
<organism evidence="1 2">
    <name type="scientific">Cyphellophora attinorum</name>
    <dbReference type="NCBI Taxonomy" id="1664694"/>
    <lineage>
        <taxon>Eukaryota</taxon>
        <taxon>Fungi</taxon>
        <taxon>Dikarya</taxon>
        <taxon>Ascomycota</taxon>
        <taxon>Pezizomycotina</taxon>
        <taxon>Eurotiomycetes</taxon>
        <taxon>Chaetothyriomycetidae</taxon>
        <taxon>Chaetothyriales</taxon>
        <taxon>Cyphellophoraceae</taxon>
        <taxon>Cyphellophora</taxon>
    </lineage>
</organism>
<dbReference type="RefSeq" id="XP_017994833.1">
    <property type="nucleotide sequence ID" value="XM_018142186.1"/>
</dbReference>
<dbReference type="OrthoDB" id="5404651at2759"/>
<dbReference type="EMBL" id="LFJN01000048">
    <property type="protein sequence ID" value="KPI34870.1"/>
    <property type="molecule type" value="Genomic_DNA"/>
</dbReference>
<dbReference type="Proteomes" id="UP000038010">
    <property type="component" value="Unassembled WGS sequence"/>
</dbReference>
<feature type="non-terminal residue" evidence="1">
    <location>
        <position position="525"/>
    </location>
</feature>
<dbReference type="PANTHER" id="PTHR12732">
    <property type="entry name" value="UNCHARACTERIZED PROTEASOME COMPONENT REGION PCI-CONTAINING"/>
    <property type="match status" value="1"/>
</dbReference>
<dbReference type="InterPro" id="IPR045114">
    <property type="entry name" value="Csn12-like"/>
</dbReference>
<accession>A0A0N1GXF1</accession>
<protein>
    <recommendedName>
        <fullName evidence="3">PCI domain-containing protein</fullName>
    </recommendedName>
</protein>
<comment type="caution">
    <text evidence="1">The sequence shown here is derived from an EMBL/GenBank/DDBJ whole genome shotgun (WGS) entry which is preliminary data.</text>
</comment>
<evidence type="ECO:0000313" key="1">
    <source>
        <dbReference type="EMBL" id="KPI34870.1"/>
    </source>
</evidence>
<sequence>MSLNSFLDEIYKSLQSKDGQRIADLIHLDVESLPPQRQQPYVQLNAELQKQYPANNDAALLQQCKARISQEEFGTFSTPFCDSIARYFRYLRDIQTADNLTKALAIRQLTSQCVTALGDSRYGIVMIPIVLSFSRTLASIATKLDRNPTLIRQHAQKLGAGNTDSSTPRTSFVEDAANVLRDAFIKCLAGSPGTARTSRPQADDKRIGIYLTANSTLKLLFRCLKQRNAQQIFSSIDAQSPPLSFYPAAQRVTYLYYLGRYHFANNHFLRASAALNAAYIQCHKSATSHLRLILTYLLASNLRHRTFHAILSLPSPLNNNQPPNPIAAFLLRHRIHLQLLNRLEPLVYRSLIKRTFRLVGFPGGTGADKKIPFLRLAYVRAAARFSFTRAPIAPGTLPHTAPLDSDFWDLENALAETGFDIGSGIYDSSNTTTTALAVQANPFSPPNSEEEQSPTMAEIESVFLSLIQQGFLKGFVLHVNPRFAIPGAAQRGGWAKAGFPVGVWGDSGAGRGGEAGWIGGCEDAG</sequence>